<reference evidence="2" key="1">
    <citation type="journal article" date="2013" name="Nat. Genet.">
        <title>The Capsella rubella genome and the genomic consequences of rapid mating system evolution.</title>
        <authorList>
            <person name="Slotte T."/>
            <person name="Hazzouri K.M."/>
            <person name="Agren J.A."/>
            <person name="Koenig D."/>
            <person name="Maumus F."/>
            <person name="Guo Y.L."/>
            <person name="Steige K."/>
            <person name="Platts A.E."/>
            <person name="Escobar J.S."/>
            <person name="Newman L.K."/>
            <person name="Wang W."/>
            <person name="Mandakova T."/>
            <person name="Vello E."/>
            <person name="Smith L.M."/>
            <person name="Henz S.R."/>
            <person name="Steffen J."/>
            <person name="Takuno S."/>
            <person name="Brandvain Y."/>
            <person name="Coop G."/>
            <person name="Andolfatto P."/>
            <person name="Hu T.T."/>
            <person name="Blanchette M."/>
            <person name="Clark R.M."/>
            <person name="Quesneville H."/>
            <person name="Nordborg M."/>
            <person name="Gaut B.S."/>
            <person name="Lysak M.A."/>
            <person name="Jenkins J."/>
            <person name="Grimwood J."/>
            <person name="Chapman J."/>
            <person name="Prochnik S."/>
            <person name="Shu S."/>
            <person name="Rokhsar D."/>
            <person name="Schmutz J."/>
            <person name="Weigel D."/>
            <person name="Wright S.I."/>
        </authorList>
    </citation>
    <scope>NUCLEOTIDE SEQUENCE [LARGE SCALE GENOMIC DNA]</scope>
    <source>
        <strain evidence="2">cv. Monte Gargano</strain>
    </source>
</reference>
<dbReference type="STRING" id="81985.R0ETH4"/>
<sequence length="48" mass="5358">LDSCPLSLSELLPILNEDEALLVRELTQSLVLDEAIEWNAVEGKLDLH</sequence>
<gene>
    <name evidence="1" type="ORF">CARUB_v100079691mg</name>
</gene>
<dbReference type="Proteomes" id="UP000029121">
    <property type="component" value="Unassembled WGS sequence"/>
</dbReference>
<dbReference type="eggNOG" id="KOG4197">
    <property type="taxonomic scope" value="Eukaryota"/>
</dbReference>
<organism evidence="1 2">
    <name type="scientific">Capsella rubella</name>
    <dbReference type="NCBI Taxonomy" id="81985"/>
    <lineage>
        <taxon>Eukaryota</taxon>
        <taxon>Viridiplantae</taxon>
        <taxon>Streptophyta</taxon>
        <taxon>Embryophyta</taxon>
        <taxon>Tracheophyta</taxon>
        <taxon>Spermatophyta</taxon>
        <taxon>Magnoliopsida</taxon>
        <taxon>eudicotyledons</taxon>
        <taxon>Gunneridae</taxon>
        <taxon>Pentapetalae</taxon>
        <taxon>rosids</taxon>
        <taxon>malvids</taxon>
        <taxon>Brassicales</taxon>
        <taxon>Brassicaceae</taxon>
        <taxon>Camelineae</taxon>
        <taxon>Capsella</taxon>
    </lineage>
</organism>
<accession>R0ETH4</accession>
<protein>
    <submittedName>
        <fullName evidence="1">Uncharacterized protein</fullName>
    </submittedName>
</protein>
<proteinExistence type="predicted"/>
<dbReference type="EMBL" id="KB870935">
    <property type="protein sequence ID" value="EOA12061.1"/>
    <property type="molecule type" value="Genomic_DNA"/>
</dbReference>
<evidence type="ECO:0000313" key="2">
    <source>
        <dbReference type="Proteomes" id="UP000029121"/>
    </source>
</evidence>
<feature type="non-terminal residue" evidence="1">
    <location>
        <position position="48"/>
    </location>
</feature>
<evidence type="ECO:0000313" key="1">
    <source>
        <dbReference type="EMBL" id="EOA12061.1"/>
    </source>
</evidence>
<dbReference type="AlphaFoldDB" id="R0ETH4"/>
<keyword evidence="2" id="KW-1185">Reference proteome</keyword>
<name>R0ETH4_9BRAS</name>
<feature type="non-terminal residue" evidence="1">
    <location>
        <position position="1"/>
    </location>
</feature>